<accession>A0ABV7FSW8</accession>
<dbReference type="Proteomes" id="UP001595478">
    <property type="component" value="Unassembled WGS sequence"/>
</dbReference>
<dbReference type="RefSeq" id="WP_376920587.1">
    <property type="nucleotide sequence ID" value="NZ_JBHRSW010000023.1"/>
</dbReference>
<keyword evidence="3" id="KW-1185">Reference proteome</keyword>
<dbReference type="SUPFAM" id="SSF53474">
    <property type="entry name" value="alpha/beta-Hydrolases"/>
    <property type="match status" value="1"/>
</dbReference>
<dbReference type="InterPro" id="IPR029058">
    <property type="entry name" value="AB_hydrolase_fold"/>
</dbReference>
<dbReference type="EMBL" id="JBHRSW010000023">
    <property type="protein sequence ID" value="MFC3122454.1"/>
    <property type="molecule type" value="Genomic_DNA"/>
</dbReference>
<dbReference type="PANTHER" id="PTHR43265:SF1">
    <property type="entry name" value="ESTERASE ESTD"/>
    <property type="match status" value="1"/>
</dbReference>
<evidence type="ECO:0000259" key="1">
    <source>
        <dbReference type="Pfam" id="PF12146"/>
    </source>
</evidence>
<name>A0ABV7FSW8_9ALTE</name>
<dbReference type="Pfam" id="PF12146">
    <property type="entry name" value="Hydrolase_4"/>
    <property type="match status" value="1"/>
</dbReference>
<comment type="caution">
    <text evidence="2">The sequence shown here is derived from an EMBL/GenBank/DDBJ whole genome shotgun (WGS) entry which is preliminary data.</text>
</comment>
<gene>
    <name evidence="2" type="ORF">ACFOHL_12565</name>
</gene>
<dbReference type="Gene3D" id="3.40.50.1820">
    <property type="entry name" value="alpha/beta hydrolase"/>
    <property type="match status" value="1"/>
</dbReference>
<dbReference type="InterPro" id="IPR053145">
    <property type="entry name" value="AB_hydrolase_Est10"/>
</dbReference>
<dbReference type="GO" id="GO:0016787">
    <property type="term" value="F:hydrolase activity"/>
    <property type="evidence" value="ECO:0007669"/>
    <property type="project" value="UniProtKB-KW"/>
</dbReference>
<sequence length="256" mass="27633">MQKITFTGSQGFELAARLDLPNADIKAYALFAHCFTCGKELKPANKIAQALNENGIAVLRFDFTGIGQSEGEFSNTNFSSNVQDLIAAANYMRTYFQAPALMIGHSLGGTATLLAAKQVPEAKVVVTIGSPSNATNIEKQFGAQLDAIEQEGEAEVSLAGRTFKMKKQFLDDARNQNVLETLGSLKKPLLICHSATDDTVSIEHAAEIFMAAKHPKSFLSLDKADHLLFQPGAAEYVATSLIAWASIYMPNSVSQK</sequence>
<organism evidence="2 3">
    <name type="scientific">Agaribacter flavus</name>
    <dbReference type="NCBI Taxonomy" id="1902781"/>
    <lineage>
        <taxon>Bacteria</taxon>
        <taxon>Pseudomonadati</taxon>
        <taxon>Pseudomonadota</taxon>
        <taxon>Gammaproteobacteria</taxon>
        <taxon>Alteromonadales</taxon>
        <taxon>Alteromonadaceae</taxon>
        <taxon>Agaribacter</taxon>
    </lineage>
</organism>
<evidence type="ECO:0000313" key="3">
    <source>
        <dbReference type="Proteomes" id="UP001595478"/>
    </source>
</evidence>
<feature type="domain" description="Serine aminopeptidase S33" evidence="1">
    <location>
        <begin position="45"/>
        <end position="126"/>
    </location>
</feature>
<keyword evidence="2" id="KW-0378">Hydrolase</keyword>
<proteinExistence type="predicted"/>
<evidence type="ECO:0000313" key="2">
    <source>
        <dbReference type="EMBL" id="MFC3122454.1"/>
    </source>
</evidence>
<dbReference type="PANTHER" id="PTHR43265">
    <property type="entry name" value="ESTERASE ESTD"/>
    <property type="match status" value="1"/>
</dbReference>
<protein>
    <submittedName>
        <fullName evidence="2">Alpha/beta hydrolase family protein</fullName>
        <ecNumber evidence="2">3.4.-.-</ecNumber>
    </submittedName>
</protein>
<dbReference type="EC" id="3.4.-.-" evidence="2"/>
<dbReference type="InterPro" id="IPR022742">
    <property type="entry name" value="Hydrolase_4"/>
</dbReference>
<reference evidence="3" key="1">
    <citation type="journal article" date="2019" name="Int. J. Syst. Evol. Microbiol.">
        <title>The Global Catalogue of Microorganisms (GCM) 10K type strain sequencing project: providing services to taxonomists for standard genome sequencing and annotation.</title>
        <authorList>
            <consortium name="The Broad Institute Genomics Platform"/>
            <consortium name="The Broad Institute Genome Sequencing Center for Infectious Disease"/>
            <person name="Wu L."/>
            <person name="Ma J."/>
        </authorList>
    </citation>
    <scope>NUCLEOTIDE SEQUENCE [LARGE SCALE GENOMIC DNA]</scope>
    <source>
        <strain evidence="3">KCTC 52473</strain>
    </source>
</reference>